<dbReference type="Pfam" id="PF04285">
    <property type="entry name" value="DUF444"/>
    <property type="match status" value="1"/>
</dbReference>
<feature type="non-terminal residue" evidence="2">
    <location>
        <position position="73"/>
    </location>
</feature>
<dbReference type="Proteomes" id="UP000011566">
    <property type="component" value="Unassembled WGS sequence"/>
</dbReference>
<accession>M0LYG8</accession>
<dbReference type="eggNOG" id="arCOG04631">
    <property type="taxonomic scope" value="Archaea"/>
</dbReference>
<feature type="region of interest" description="Disordered" evidence="1">
    <location>
        <begin position="53"/>
        <end position="73"/>
    </location>
</feature>
<evidence type="ECO:0000313" key="3">
    <source>
        <dbReference type="Proteomes" id="UP000011566"/>
    </source>
</evidence>
<dbReference type="EMBL" id="AOMB01000025">
    <property type="protein sequence ID" value="EMA38622.1"/>
    <property type="molecule type" value="Genomic_DNA"/>
</dbReference>
<dbReference type="OrthoDB" id="383890at2157"/>
<name>M0LYG8_9EURY</name>
<comment type="caution">
    <text evidence="2">The sequence shown here is derived from an EMBL/GenBank/DDBJ whole genome shotgun (WGS) entry which is preliminary data.</text>
</comment>
<protein>
    <submittedName>
        <fullName evidence="2">Uncharacterized protein</fullName>
    </submittedName>
</protein>
<sequence>MGLRDDLDRYREVGEERRQDLAEFIQYGDLGGSRPDSVRVPVKIIDLPGFEYDRRDAGGVGQGDGDTPPVSYT</sequence>
<evidence type="ECO:0000313" key="2">
    <source>
        <dbReference type="EMBL" id="EMA38622.1"/>
    </source>
</evidence>
<gene>
    <name evidence="2" type="ORF">C447_08795</name>
</gene>
<organism evidence="2 3">
    <name type="scientific">Halococcus hamelinensis 100A6</name>
    <dbReference type="NCBI Taxonomy" id="1132509"/>
    <lineage>
        <taxon>Archaea</taxon>
        <taxon>Methanobacteriati</taxon>
        <taxon>Methanobacteriota</taxon>
        <taxon>Stenosarchaea group</taxon>
        <taxon>Halobacteria</taxon>
        <taxon>Halobacteriales</taxon>
        <taxon>Halococcaceae</taxon>
        <taxon>Halococcus</taxon>
    </lineage>
</organism>
<dbReference type="AlphaFoldDB" id="M0LYG8"/>
<keyword evidence="3" id="KW-1185">Reference proteome</keyword>
<reference evidence="2 3" key="1">
    <citation type="journal article" date="2014" name="PLoS Genet.">
        <title>Phylogenetically driven sequencing of extremely halophilic archaea reveals strategies for static and dynamic osmo-response.</title>
        <authorList>
            <person name="Becker E.A."/>
            <person name="Seitzer P.M."/>
            <person name="Tritt A."/>
            <person name="Larsen D."/>
            <person name="Krusor M."/>
            <person name="Yao A.I."/>
            <person name="Wu D."/>
            <person name="Madern D."/>
            <person name="Eisen J.A."/>
            <person name="Darling A.E."/>
            <person name="Facciotti M.T."/>
        </authorList>
    </citation>
    <scope>NUCLEOTIDE SEQUENCE [LARGE SCALE GENOMIC DNA]</scope>
    <source>
        <strain evidence="2 3">100A6</strain>
    </source>
</reference>
<dbReference type="InterPro" id="IPR006698">
    <property type="entry name" value="UPF0229"/>
</dbReference>
<evidence type="ECO:0000256" key="1">
    <source>
        <dbReference type="SAM" id="MobiDB-lite"/>
    </source>
</evidence>
<dbReference type="RefSeq" id="WP_007692993.1">
    <property type="nucleotide sequence ID" value="NZ_AOMB01000025.1"/>
</dbReference>
<proteinExistence type="predicted"/>